<dbReference type="PANTHER" id="PTHR36766">
    <property type="entry name" value="PLANT BROAD-SPECTRUM MILDEW RESISTANCE PROTEIN RPW8"/>
    <property type="match status" value="1"/>
</dbReference>
<dbReference type="Gene3D" id="1.20.5.4130">
    <property type="match status" value="1"/>
</dbReference>
<dbReference type="Pfam" id="PF23559">
    <property type="entry name" value="WHD_DRP"/>
    <property type="match status" value="1"/>
</dbReference>
<gene>
    <name evidence="10" type="ORF">JCGZ_01203</name>
</gene>
<evidence type="ECO:0000256" key="5">
    <source>
        <dbReference type="ARBA" id="ARBA00022840"/>
    </source>
</evidence>
<dbReference type="InterPro" id="IPR032675">
    <property type="entry name" value="LRR_dom_sf"/>
</dbReference>
<evidence type="ECO:0000256" key="1">
    <source>
        <dbReference type="ARBA" id="ARBA00022614"/>
    </source>
</evidence>
<evidence type="ECO:0000259" key="7">
    <source>
        <dbReference type="Pfam" id="PF18052"/>
    </source>
</evidence>
<dbReference type="InterPro" id="IPR036388">
    <property type="entry name" value="WH-like_DNA-bd_sf"/>
</dbReference>
<dbReference type="EMBL" id="KK914240">
    <property type="protein sequence ID" value="KDP44703.1"/>
    <property type="molecule type" value="Genomic_DNA"/>
</dbReference>
<keyword evidence="2" id="KW-0677">Repeat</keyword>
<dbReference type="PANTHER" id="PTHR36766:SF70">
    <property type="entry name" value="DISEASE RESISTANCE PROTEIN RGA4"/>
    <property type="match status" value="1"/>
</dbReference>
<accession>A0A067LBZ6</accession>
<evidence type="ECO:0000313" key="10">
    <source>
        <dbReference type="EMBL" id="KDP44703.1"/>
    </source>
</evidence>
<name>A0A067LBZ6_JATCU</name>
<evidence type="ECO:0000313" key="11">
    <source>
        <dbReference type="Proteomes" id="UP000027138"/>
    </source>
</evidence>
<feature type="domain" description="R13L1/DRL21-like LRR repeat region" evidence="9">
    <location>
        <begin position="666"/>
        <end position="799"/>
    </location>
</feature>
<dbReference type="CDD" id="cd14798">
    <property type="entry name" value="RX-CC_like"/>
    <property type="match status" value="1"/>
</dbReference>
<evidence type="ECO:0000259" key="8">
    <source>
        <dbReference type="Pfam" id="PF23559"/>
    </source>
</evidence>
<dbReference type="Gene3D" id="3.80.10.10">
    <property type="entry name" value="Ribonuclease Inhibitor"/>
    <property type="match status" value="3"/>
</dbReference>
<feature type="domain" description="Disease resistance N-terminal" evidence="7">
    <location>
        <begin position="10"/>
        <end position="97"/>
    </location>
</feature>
<dbReference type="AlphaFoldDB" id="A0A067LBZ6"/>
<dbReference type="GO" id="GO:0006952">
    <property type="term" value="P:defense response"/>
    <property type="evidence" value="ECO:0007669"/>
    <property type="project" value="UniProtKB-KW"/>
</dbReference>
<keyword evidence="1" id="KW-0433">Leucine-rich repeat</keyword>
<dbReference type="Pfam" id="PF25019">
    <property type="entry name" value="LRR_R13L1-DRL21"/>
    <property type="match status" value="2"/>
</dbReference>
<evidence type="ECO:0000256" key="2">
    <source>
        <dbReference type="ARBA" id="ARBA00022737"/>
    </source>
</evidence>
<evidence type="ECO:0000259" key="6">
    <source>
        <dbReference type="Pfam" id="PF00931"/>
    </source>
</evidence>
<dbReference type="InterPro" id="IPR056789">
    <property type="entry name" value="LRR_R13L1-DRL21"/>
</dbReference>
<feature type="domain" description="Disease resistance protein winged helix" evidence="8">
    <location>
        <begin position="435"/>
        <end position="503"/>
    </location>
</feature>
<dbReference type="OrthoDB" id="1896560at2759"/>
<keyword evidence="4" id="KW-0611">Plant defense</keyword>
<dbReference type="Gene3D" id="1.10.8.430">
    <property type="entry name" value="Helical domain of apoptotic protease-activating factors"/>
    <property type="match status" value="1"/>
</dbReference>
<dbReference type="Gene3D" id="3.40.50.300">
    <property type="entry name" value="P-loop containing nucleotide triphosphate hydrolases"/>
    <property type="match status" value="1"/>
</dbReference>
<feature type="domain" description="NB-ARC" evidence="6">
    <location>
        <begin position="175"/>
        <end position="349"/>
    </location>
</feature>
<dbReference type="Pfam" id="PF00931">
    <property type="entry name" value="NB-ARC"/>
    <property type="match status" value="1"/>
</dbReference>
<feature type="domain" description="R13L1/DRL21-like LRR repeat region" evidence="9">
    <location>
        <begin position="1040"/>
        <end position="1106"/>
    </location>
</feature>
<proteinExistence type="predicted"/>
<dbReference type="GO" id="GO:0043531">
    <property type="term" value="F:ADP binding"/>
    <property type="evidence" value="ECO:0007669"/>
    <property type="project" value="InterPro"/>
</dbReference>
<dbReference type="FunFam" id="3.40.50.300:FF:001091">
    <property type="entry name" value="Probable disease resistance protein At1g61300"/>
    <property type="match status" value="1"/>
</dbReference>
<dbReference type="Proteomes" id="UP000027138">
    <property type="component" value="Unassembled WGS sequence"/>
</dbReference>
<organism evidence="10 11">
    <name type="scientific">Jatropha curcas</name>
    <name type="common">Barbados nut</name>
    <dbReference type="NCBI Taxonomy" id="180498"/>
    <lineage>
        <taxon>Eukaryota</taxon>
        <taxon>Viridiplantae</taxon>
        <taxon>Streptophyta</taxon>
        <taxon>Embryophyta</taxon>
        <taxon>Tracheophyta</taxon>
        <taxon>Spermatophyta</taxon>
        <taxon>Magnoliopsida</taxon>
        <taxon>eudicotyledons</taxon>
        <taxon>Gunneridae</taxon>
        <taxon>Pentapetalae</taxon>
        <taxon>rosids</taxon>
        <taxon>fabids</taxon>
        <taxon>Malpighiales</taxon>
        <taxon>Euphorbiaceae</taxon>
        <taxon>Crotonoideae</taxon>
        <taxon>Jatropheae</taxon>
        <taxon>Jatropha</taxon>
    </lineage>
</organism>
<dbReference type="FunFam" id="1.10.10.10:FF:000322">
    <property type="entry name" value="Probable disease resistance protein At1g63360"/>
    <property type="match status" value="1"/>
</dbReference>
<keyword evidence="11" id="KW-1185">Reference proteome</keyword>
<keyword evidence="5" id="KW-0067">ATP-binding</keyword>
<dbReference type="GO" id="GO:0005524">
    <property type="term" value="F:ATP binding"/>
    <property type="evidence" value="ECO:0007669"/>
    <property type="project" value="UniProtKB-KW"/>
</dbReference>
<dbReference type="PRINTS" id="PR00364">
    <property type="entry name" value="DISEASERSIST"/>
</dbReference>
<dbReference type="InterPro" id="IPR041118">
    <property type="entry name" value="Rx_N"/>
</dbReference>
<dbReference type="SUPFAM" id="SSF52540">
    <property type="entry name" value="P-loop containing nucleoside triphosphate hydrolases"/>
    <property type="match status" value="1"/>
</dbReference>
<dbReference type="GO" id="GO:0051707">
    <property type="term" value="P:response to other organism"/>
    <property type="evidence" value="ECO:0007669"/>
    <property type="project" value="UniProtKB-ARBA"/>
</dbReference>
<dbReference type="InterPro" id="IPR002182">
    <property type="entry name" value="NB-ARC"/>
</dbReference>
<dbReference type="InterPro" id="IPR058922">
    <property type="entry name" value="WHD_DRP"/>
</dbReference>
<protein>
    <submittedName>
        <fullName evidence="10">Uncharacterized protein</fullName>
    </submittedName>
</protein>
<dbReference type="InterPro" id="IPR038005">
    <property type="entry name" value="RX-like_CC"/>
</dbReference>
<evidence type="ECO:0000259" key="9">
    <source>
        <dbReference type="Pfam" id="PF25019"/>
    </source>
</evidence>
<dbReference type="InterPro" id="IPR027417">
    <property type="entry name" value="P-loop_NTPase"/>
</dbReference>
<dbReference type="SUPFAM" id="SSF52058">
    <property type="entry name" value="L domain-like"/>
    <property type="match status" value="2"/>
</dbReference>
<evidence type="ECO:0000256" key="3">
    <source>
        <dbReference type="ARBA" id="ARBA00022741"/>
    </source>
</evidence>
<dbReference type="InterPro" id="IPR042197">
    <property type="entry name" value="Apaf_helical"/>
</dbReference>
<sequence>MADIVLSFTVQEILARARLLITEEIKLVWGFDEELNSLKDSLAMIHDVLQDAEEQQATQMAVRRWLKKLKDVAYDAESVLDELSYEMLRQKVEMENQPDTKVRKFAFSKGIRYVKKTAYHVKMSHKVRHVNEMLDKIKNEASSFGLRVISIDRVPQIRLERVTDSAIDHPIVGREVDVSKIVDLLVCFGDQQVLTVVPIVGMGGLGKTAIAKLVCQEAMQRKLFDVKMWICVSSNFDEQSILAEMLQTLNENAGGITNKDAALQHLEKELGDKKFLLVLDDVWNQEYEMWDSLKIRLLAISKRKGNAIIVTTRSEEVASIMESHPRCRHKLNLLSTDECWSIMKERVCEIRGSSIPSELEAIGKEIADKCKGVPLAARVVAGAMSRDMRREAWVSIRDSNVLNALDKEIRIESILRISFDRLPSPLKPCFVYCSIFPKSTLMKKEELVQLWMAEGLLGPSNEEHIGEMYFNELLLNSFFQDVERDIYENITSVKMHDLVHDLALSISKFETVSSSNVRHLNLVSNGETVPTFPKDDVKRLRSLFIMDVAPNESWEFTRLRTLKLVGPNIKELPIAIGKLKYLRFLDVSYSDIRVLPESITKLYNLQTLRLIECKLLEKLPNKLSNLVSLKSIYFSYENQMPADVGRLTCLERLPFFVLGPDRGGNIEELESLNIRGKLGIFNLEQVKDKEEAMKANIQQKKKIEELLLVWSGERESYDNDEQVLEGLQPHPEIKSLIIHNYWGEEFPLWLLRMKIPSHDGDSFALNNLVRLKLIGCDRCEEIPRLGHLPCLKILEISGMDSVRRLGNEFYGIDGESSNTDLRFFPALKKFSLRSMNGLTDWIALTDGLVFPSLEDLTISWCPLLTSIPVLLHLFSLVRLKIHDCQELNYVEFERDIPLTSLELLEVVNCPNLVSFETLQGFTSLRELSIQSCDQLLFLPEGLETCTSLHSLYIFGCPGLTYVPEDLDELHSLVSLGIIDCPNLINYPGNILCCLTQFKSLIMDRSYNEPDAFSGLYSIRDFPSLKQLILDGRDYFQSLPEQLQRITDLEILVLSNFQGLKALPEWLGNLSSLIRLRISNCENLKYLPKATAMQRLNKLRNLEIDKCPLLEKSCANGRGSEWSKLSHIPEITVNGGHAGYLHLLSVFDRLLINF</sequence>
<keyword evidence="3" id="KW-0547">Nucleotide-binding</keyword>
<dbReference type="Pfam" id="PF18052">
    <property type="entry name" value="Rx_N"/>
    <property type="match status" value="1"/>
</dbReference>
<evidence type="ECO:0000256" key="4">
    <source>
        <dbReference type="ARBA" id="ARBA00022821"/>
    </source>
</evidence>
<dbReference type="Gene3D" id="1.10.10.10">
    <property type="entry name" value="Winged helix-like DNA-binding domain superfamily/Winged helix DNA-binding domain"/>
    <property type="match status" value="1"/>
</dbReference>
<reference evidence="10 11" key="1">
    <citation type="journal article" date="2014" name="PLoS ONE">
        <title>Global Analysis of Gene Expression Profiles in Physic Nut (Jatropha curcas L.) Seedlings Exposed to Salt Stress.</title>
        <authorList>
            <person name="Zhang L."/>
            <person name="Zhang C."/>
            <person name="Wu P."/>
            <person name="Chen Y."/>
            <person name="Li M."/>
            <person name="Jiang H."/>
            <person name="Wu G."/>
        </authorList>
    </citation>
    <scope>NUCLEOTIDE SEQUENCE [LARGE SCALE GENOMIC DNA]</scope>
    <source>
        <strain evidence="11">cv. GZQX0401</strain>
        <tissue evidence="10">Young leaves</tissue>
    </source>
</reference>